<evidence type="ECO:0000256" key="1">
    <source>
        <dbReference type="SAM" id="SignalP"/>
    </source>
</evidence>
<evidence type="ECO:0000313" key="3">
    <source>
        <dbReference type="WBParaSite" id="ACRNAN_scaffold2532.g16731.t1"/>
    </source>
</evidence>
<accession>A0A914DGF9</accession>
<keyword evidence="2" id="KW-1185">Reference proteome</keyword>
<evidence type="ECO:0000313" key="2">
    <source>
        <dbReference type="Proteomes" id="UP000887540"/>
    </source>
</evidence>
<sequence>MKIIILAFIFGLINAEFFIYEKLDRKLLENAREVGEKAKIAYMKGPDSVADAKLRYNLYLDGLEQCDSLGSEQLFKVIKHINETANATAAAEFEKIGLKPFQSQFMTLKVDVMKEVIDM</sequence>
<feature type="chain" id="PRO_5037778790" evidence="1">
    <location>
        <begin position="16"/>
        <end position="119"/>
    </location>
</feature>
<protein>
    <submittedName>
        <fullName evidence="3">Uncharacterized protein</fullName>
    </submittedName>
</protein>
<organism evidence="2 3">
    <name type="scientific">Acrobeloides nanus</name>
    <dbReference type="NCBI Taxonomy" id="290746"/>
    <lineage>
        <taxon>Eukaryota</taxon>
        <taxon>Metazoa</taxon>
        <taxon>Ecdysozoa</taxon>
        <taxon>Nematoda</taxon>
        <taxon>Chromadorea</taxon>
        <taxon>Rhabditida</taxon>
        <taxon>Tylenchina</taxon>
        <taxon>Cephalobomorpha</taxon>
        <taxon>Cephaloboidea</taxon>
        <taxon>Cephalobidae</taxon>
        <taxon>Acrobeloides</taxon>
    </lineage>
</organism>
<name>A0A914DGF9_9BILA</name>
<feature type="signal peptide" evidence="1">
    <location>
        <begin position="1"/>
        <end position="15"/>
    </location>
</feature>
<keyword evidence="1" id="KW-0732">Signal</keyword>
<proteinExistence type="predicted"/>
<dbReference type="Proteomes" id="UP000887540">
    <property type="component" value="Unplaced"/>
</dbReference>
<reference evidence="3" key="1">
    <citation type="submission" date="2022-11" db="UniProtKB">
        <authorList>
            <consortium name="WormBaseParasite"/>
        </authorList>
    </citation>
    <scope>IDENTIFICATION</scope>
</reference>
<dbReference type="WBParaSite" id="ACRNAN_scaffold2532.g16731.t1">
    <property type="protein sequence ID" value="ACRNAN_scaffold2532.g16731.t1"/>
    <property type="gene ID" value="ACRNAN_scaffold2532.g16731"/>
</dbReference>
<dbReference type="AlphaFoldDB" id="A0A914DGF9"/>